<dbReference type="Proteomes" id="UP000016568">
    <property type="component" value="Unassembled WGS sequence"/>
</dbReference>
<protein>
    <submittedName>
        <fullName evidence="2">Putative acetyltransferase</fullName>
    </submittedName>
</protein>
<sequence length="169" mass="18511">MADLIPLADIDPALIEDLLDRAFEPGRQTRTAYRIREGMEWLPGLSFAAVDEDGYLVGTIQSWPVALVDPAGRQHPMVMVGPVAVVPERQGEGYGKALVLALIGALDNRAPLPLVMIGDEEYYGRFFGFTAAPTQHWQVPGPVDHKRLLVRCAQTAVLPREGTLGPWRG</sequence>
<keyword evidence="2" id="KW-0808">Transferase</keyword>
<dbReference type="Gene3D" id="3.40.630.30">
    <property type="match status" value="1"/>
</dbReference>
<organism evidence="2 3">
    <name type="scientific">Caenibius tardaugens NBRC 16725</name>
    <dbReference type="NCBI Taxonomy" id="1219035"/>
    <lineage>
        <taxon>Bacteria</taxon>
        <taxon>Pseudomonadati</taxon>
        <taxon>Pseudomonadota</taxon>
        <taxon>Alphaproteobacteria</taxon>
        <taxon>Sphingomonadales</taxon>
        <taxon>Erythrobacteraceae</taxon>
        <taxon>Caenibius</taxon>
    </lineage>
</organism>
<name>U3A021_9SPHN</name>
<accession>U3A021</accession>
<dbReference type="OrthoDB" id="9815099at2"/>
<proteinExistence type="predicted"/>
<dbReference type="eggNOG" id="COG3153">
    <property type="taxonomic scope" value="Bacteria"/>
</dbReference>
<keyword evidence="3" id="KW-1185">Reference proteome</keyword>
<comment type="caution">
    <text evidence="2">The sequence shown here is derived from an EMBL/GenBank/DDBJ whole genome shotgun (WGS) entry which is preliminary data.</text>
</comment>
<dbReference type="AlphaFoldDB" id="U3A021"/>
<dbReference type="GO" id="GO:0016747">
    <property type="term" value="F:acyltransferase activity, transferring groups other than amino-acyl groups"/>
    <property type="evidence" value="ECO:0007669"/>
    <property type="project" value="InterPro"/>
</dbReference>
<dbReference type="InterPro" id="IPR000182">
    <property type="entry name" value="GNAT_dom"/>
</dbReference>
<dbReference type="InterPro" id="IPR016181">
    <property type="entry name" value="Acyl_CoA_acyltransferase"/>
</dbReference>
<evidence type="ECO:0000313" key="2">
    <source>
        <dbReference type="EMBL" id="GAD48128.1"/>
    </source>
</evidence>
<dbReference type="SUPFAM" id="SSF55729">
    <property type="entry name" value="Acyl-CoA N-acyltransferases (Nat)"/>
    <property type="match status" value="1"/>
</dbReference>
<reference evidence="2 3" key="1">
    <citation type="submission" date="2013-09" db="EMBL/GenBank/DDBJ databases">
        <title>Whole genome shotgun sequence of Novosphingobium tardaugens NBRC 16725.</title>
        <authorList>
            <person name="Isaki S."/>
            <person name="Hosoyama A."/>
            <person name="Tsuchikane K."/>
            <person name="Katsumata H."/>
            <person name="Ando Y."/>
            <person name="Yamazaki S."/>
            <person name="Fujita N."/>
        </authorList>
    </citation>
    <scope>NUCLEOTIDE SEQUENCE [LARGE SCALE GENOMIC DNA]</scope>
    <source>
        <strain evidence="2 3">NBRC 16725</strain>
    </source>
</reference>
<dbReference type="RefSeq" id="WP_021689035.1">
    <property type="nucleotide sequence ID" value="NZ_BASZ01000002.1"/>
</dbReference>
<dbReference type="CDD" id="cd04301">
    <property type="entry name" value="NAT_SF"/>
    <property type="match status" value="1"/>
</dbReference>
<gene>
    <name evidence="2" type="ORF">NT2_02_02100</name>
</gene>
<dbReference type="PROSITE" id="PS51186">
    <property type="entry name" value="GNAT"/>
    <property type="match status" value="1"/>
</dbReference>
<feature type="domain" description="N-acetyltransferase" evidence="1">
    <location>
        <begin position="2"/>
        <end position="161"/>
    </location>
</feature>
<evidence type="ECO:0000259" key="1">
    <source>
        <dbReference type="PROSITE" id="PS51186"/>
    </source>
</evidence>
<dbReference type="EMBL" id="BASZ01000002">
    <property type="protein sequence ID" value="GAD48128.1"/>
    <property type="molecule type" value="Genomic_DNA"/>
</dbReference>
<dbReference type="Pfam" id="PF00583">
    <property type="entry name" value="Acetyltransf_1"/>
    <property type="match status" value="1"/>
</dbReference>
<dbReference type="KEGG" id="ntd:EGO55_00580"/>
<evidence type="ECO:0000313" key="3">
    <source>
        <dbReference type="Proteomes" id="UP000016568"/>
    </source>
</evidence>